<comment type="caution">
    <text evidence="2">The sequence shown here is derived from an EMBL/GenBank/DDBJ whole genome shotgun (WGS) entry which is preliminary data.</text>
</comment>
<dbReference type="Gene3D" id="3.90.830.10">
    <property type="entry name" value="Syntaxin Binding Protein 1, Chain A, domain 2"/>
    <property type="match status" value="1"/>
</dbReference>
<evidence type="ECO:0000256" key="1">
    <source>
        <dbReference type="ARBA" id="ARBA00009884"/>
    </source>
</evidence>
<proteinExistence type="inferred from homology"/>
<dbReference type="InterPro" id="IPR001619">
    <property type="entry name" value="Sec1-like"/>
</dbReference>
<dbReference type="OrthoDB" id="10251230at2759"/>
<dbReference type="InterPro" id="IPR036045">
    <property type="entry name" value="Sec1-like_sf"/>
</dbReference>
<name>A0A4U5N3I5_STECR</name>
<dbReference type="EMBL" id="AZBU02000005">
    <property type="protein sequence ID" value="TKR76911.1"/>
    <property type="molecule type" value="Genomic_DNA"/>
</dbReference>
<protein>
    <recommendedName>
        <fullName evidence="4">Sec1 family domain-containing protein 1</fullName>
    </recommendedName>
</protein>
<comment type="similarity">
    <text evidence="1">Belongs to the STXBP/unc-18/SEC1 family.</text>
</comment>
<evidence type="ECO:0000313" key="2">
    <source>
        <dbReference type="EMBL" id="TKR76911.1"/>
    </source>
</evidence>
<accession>A0A4U5N3I5</accession>
<dbReference type="SUPFAM" id="SSF56815">
    <property type="entry name" value="Sec1/munc18-like (SM) proteins"/>
    <property type="match status" value="1"/>
</dbReference>
<dbReference type="PANTHER" id="PTHR11679">
    <property type="entry name" value="VESICLE PROTEIN SORTING-ASSOCIATED"/>
    <property type="match status" value="1"/>
</dbReference>
<dbReference type="Proteomes" id="UP000298663">
    <property type="component" value="Unassembled WGS sequence"/>
</dbReference>
<dbReference type="Pfam" id="PF00995">
    <property type="entry name" value="Sec1"/>
    <property type="match status" value="1"/>
</dbReference>
<dbReference type="InterPro" id="IPR043154">
    <property type="entry name" value="Sec-1-like_dom1"/>
</dbReference>
<dbReference type="InterPro" id="IPR027482">
    <property type="entry name" value="Sec1-like_dom2"/>
</dbReference>
<reference evidence="2 3" key="2">
    <citation type="journal article" date="2019" name="G3 (Bethesda)">
        <title>Hybrid Assembly of the Genome of the Entomopathogenic Nematode Steinernema carpocapsae Identifies the X-Chromosome.</title>
        <authorList>
            <person name="Serra L."/>
            <person name="Macchietto M."/>
            <person name="Macias-Munoz A."/>
            <person name="McGill C.J."/>
            <person name="Rodriguez I.M."/>
            <person name="Rodriguez B."/>
            <person name="Murad R."/>
            <person name="Mortazavi A."/>
        </authorList>
    </citation>
    <scope>NUCLEOTIDE SEQUENCE [LARGE SCALE GENOMIC DNA]</scope>
    <source>
        <strain evidence="2 3">ALL</strain>
    </source>
</reference>
<dbReference type="Gene3D" id="3.40.50.1910">
    <property type="match status" value="1"/>
</dbReference>
<sequence>MQGPNDQPVDTIRARQITAIKQAINFNEPVPDSLAYEPQWKVLILDKYSQDVISPLLNVKQLRDLGVTLHLLVTSRRESLPDVPAVYIVSPTDDNVRLIGEDLAKAMYDQFYLNMIYPLSRPRLEVLAQSAVQGNSVQQVRKLMDQYLNFISLEDDLFVLRRYNEESALSYHAINDPETSDERMLAIIDSIVDGLFSVCATLGVIPIIRCPKDNAAEEVAKKLDKKLRDNFRDARNNLFTMDNIRAGVNIHRPVLIIADRGMDLATMLHHTWTYQALIHDVLDLDLNRVSMTDKQGKRKEYDMQPHDKLWHLNKGKAFPEVAEAVQSDVDDYRKNETKIKELKSAMHMEGDIADQAMSMISDTTAKLSSTVGSLPELLEKKKLLDMHTNVATAVLDHIKHRKLDELFETEEKLLNRQMLDAPLIDQMKICTDPTDALRLMLINYLCSPTISKPELEEQCAHLRELGVEESAIKFVKRLRSVSNMHRANEEHQGAGTKTVSMFSKLLNSSSRFVMEGVKNLVLKKHNLPLTKMVDSLIDTRSTGGQSTSAVDEFRYFDPKLMNAAASREMMKAQGGKLAQDVIVFVVGGGNYVEYQNIAEYGRAKGLTRITYGTTEIANPRQFTDQLTRLGRKVNF</sequence>
<dbReference type="AlphaFoldDB" id="A0A4U5N3I5"/>
<dbReference type="PIRSF" id="PIRSF005715">
    <property type="entry name" value="VPS45_Sec1"/>
    <property type="match status" value="1"/>
</dbReference>
<dbReference type="Gene3D" id="3.40.50.2060">
    <property type="match status" value="1"/>
</dbReference>
<dbReference type="Gene3D" id="1.25.40.60">
    <property type="match status" value="1"/>
</dbReference>
<dbReference type="STRING" id="34508.A0A4U5N3I5"/>
<keyword evidence="3" id="KW-1185">Reference proteome</keyword>
<reference evidence="2 3" key="1">
    <citation type="journal article" date="2015" name="Genome Biol.">
        <title>Comparative genomics of Steinernema reveals deeply conserved gene regulatory networks.</title>
        <authorList>
            <person name="Dillman A.R."/>
            <person name="Macchietto M."/>
            <person name="Porter C.F."/>
            <person name="Rogers A."/>
            <person name="Williams B."/>
            <person name="Antoshechkin I."/>
            <person name="Lee M.M."/>
            <person name="Goodwin Z."/>
            <person name="Lu X."/>
            <person name="Lewis E.E."/>
            <person name="Goodrich-Blair H."/>
            <person name="Stock S.P."/>
            <person name="Adams B.J."/>
            <person name="Sternberg P.W."/>
            <person name="Mortazavi A."/>
        </authorList>
    </citation>
    <scope>NUCLEOTIDE SEQUENCE [LARGE SCALE GENOMIC DNA]</scope>
    <source>
        <strain evidence="2 3">ALL</strain>
    </source>
</reference>
<organism evidence="2 3">
    <name type="scientific">Steinernema carpocapsae</name>
    <name type="common">Entomopathogenic nematode</name>
    <dbReference type="NCBI Taxonomy" id="34508"/>
    <lineage>
        <taxon>Eukaryota</taxon>
        <taxon>Metazoa</taxon>
        <taxon>Ecdysozoa</taxon>
        <taxon>Nematoda</taxon>
        <taxon>Chromadorea</taxon>
        <taxon>Rhabditida</taxon>
        <taxon>Tylenchina</taxon>
        <taxon>Panagrolaimomorpha</taxon>
        <taxon>Strongyloidoidea</taxon>
        <taxon>Steinernematidae</taxon>
        <taxon>Steinernema</taxon>
    </lineage>
</organism>
<evidence type="ECO:0008006" key="4">
    <source>
        <dbReference type="Google" id="ProtNLM"/>
    </source>
</evidence>
<evidence type="ECO:0000313" key="3">
    <source>
        <dbReference type="Proteomes" id="UP000298663"/>
    </source>
</evidence>
<dbReference type="InterPro" id="IPR043127">
    <property type="entry name" value="Sec-1-like_dom3a"/>
</dbReference>
<dbReference type="GO" id="GO:0016192">
    <property type="term" value="P:vesicle-mediated transport"/>
    <property type="evidence" value="ECO:0007669"/>
    <property type="project" value="InterPro"/>
</dbReference>
<gene>
    <name evidence="2" type="ORF">L596_017981</name>
</gene>